<dbReference type="InterPro" id="IPR049730">
    <property type="entry name" value="SNF2/RAD54-like_C"/>
</dbReference>
<keyword evidence="3" id="KW-0067">ATP-binding</keyword>
<feature type="compositionally biased region" description="Acidic residues" evidence="4">
    <location>
        <begin position="276"/>
        <end position="292"/>
    </location>
</feature>
<feature type="region of interest" description="Disordered" evidence="4">
    <location>
        <begin position="136"/>
        <end position="300"/>
    </location>
</feature>
<dbReference type="PANTHER" id="PTHR45626">
    <property type="entry name" value="TRANSCRIPTION TERMINATION FACTOR 2-RELATED"/>
    <property type="match status" value="1"/>
</dbReference>
<dbReference type="Gene3D" id="3.40.50.10810">
    <property type="entry name" value="Tandem AAA-ATPase domain"/>
    <property type="match status" value="1"/>
</dbReference>
<dbReference type="InterPro" id="IPR014001">
    <property type="entry name" value="Helicase_ATP-bd"/>
</dbReference>
<organism evidence="6 7">
    <name type="scientific">Seiridium cardinale</name>
    <dbReference type="NCBI Taxonomy" id="138064"/>
    <lineage>
        <taxon>Eukaryota</taxon>
        <taxon>Fungi</taxon>
        <taxon>Dikarya</taxon>
        <taxon>Ascomycota</taxon>
        <taxon>Pezizomycotina</taxon>
        <taxon>Sordariomycetes</taxon>
        <taxon>Xylariomycetidae</taxon>
        <taxon>Amphisphaeriales</taxon>
        <taxon>Sporocadaceae</taxon>
        <taxon>Seiridium</taxon>
    </lineage>
</organism>
<accession>A0ABR2XK17</accession>
<evidence type="ECO:0000256" key="4">
    <source>
        <dbReference type="SAM" id="MobiDB-lite"/>
    </source>
</evidence>
<feature type="compositionally biased region" description="Pro residues" evidence="4">
    <location>
        <begin position="241"/>
        <end position="254"/>
    </location>
</feature>
<name>A0ABR2XK17_9PEZI</name>
<evidence type="ECO:0000313" key="6">
    <source>
        <dbReference type="EMBL" id="KAK9773977.1"/>
    </source>
</evidence>
<dbReference type="SMART" id="SM00487">
    <property type="entry name" value="DEXDc"/>
    <property type="match status" value="1"/>
</dbReference>
<dbReference type="InterPro" id="IPR038718">
    <property type="entry name" value="SNF2-like_sf"/>
</dbReference>
<dbReference type="InterPro" id="IPR000330">
    <property type="entry name" value="SNF2_N"/>
</dbReference>
<evidence type="ECO:0000256" key="3">
    <source>
        <dbReference type="ARBA" id="ARBA00022840"/>
    </source>
</evidence>
<evidence type="ECO:0000256" key="1">
    <source>
        <dbReference type="ARBA" id="ARBA00022741"/>
    </source>
</evidence>
<dbReference type="Proteomes" id="UP001465668">
    <property type="component" value="Unassembled WGS sequence"/>
</dbReference>
<sequence length="1127" mass="126278">MANDASGNVDFGPVLGILRQLQEDNASILKAVEANNERSPLGGLVAVTWRPEPDVRPLINLVRDRPPSDDPNENPNMDKLIQWIGAPFDGKRIRILNIDSKGTNLEVDTDLDLWMLFRRIQQGDLELPKFRDVLSIQFDNPGSPHSPAEEPPQADPEKEPVAQRPPQPNPKTATPGPGGKISPRAPVGSPRPTSPWTPPAPKPPIRPGVGGPSDEPSGGPSNPGRASRPGQPPRPNIGVPPGGPKDPKAPAPAPRRPKVGFPGSRDDPIVLGGGGGDDDEDQDEDEPDDDISDIGSQHDSPVIDALGVNQILDDPEHWRKVCQFFQQTDPSFHDIIVPGLKRPLRPHQAAVVYWLLTSLCDGKVAGPMLSDEMGLGKTFDVISIIVIYAYLHLMWQDCRSSWHPGARMSQVSRHLPKNDRSGKPCPSQMGKKFGIECPCRFDSASRRIVTSQEDSPTIIICLANLVTTWMTEWEKFVDTSVGSPAAGMKLHTNVDAQRLNRAYYKKEADIVPLTSSNHKDHFKFVLNPDDPADVGILLSGFPGGSQHVILTTPRSIDKLKDAYTVDIRHRDSRKPDLTVNMLAPAWIFMDEVHKYLGKSGPDSTLPFKVLNGIRLQSKKPPVAVGVSGSLQPSGPEYWRSFFRHTMRVIKDEDWKEKDWPKGFSEMNLTTDDDLHKLGLRWKYLQEHIGDSSEAVRGVVSEYIREDSEKYKKIFPAMIIRRRKQDKFGSKTIVSLPPSEVQEVQLDVKPGSAFDAQRLVVAGVRTWVLREFRRLYTEWERKKGNYDQGPEPTLQYTEQKLLGGARMEVGPSREKNSAFWLSQRCTTFPTLAKLWMDKSVGHDRFDGSKMEELAADFNGAYLQPLGDPAFIRSRTIQALGNSPFYTHRKILRDESEKFWELCKIIDEIRRIRDPNAKQPYPGPSDGSLLRHMVVFCETPITAYLVAMLLFCRYRNLDVLLFHATLPFKSSKTRPWLSRETMLQNFSADCRPGDNPKVLIGTFNLLAEGLNLQRANYAVLIDLARERQREQARDRIARQGQTQKTFIYQFWASNNIFEVQRRDRNRTEAILGSSSKWFKANGTAIDWAYFGLDESSDVSLNDESDAGQDNAGEAGNKTTGGDEFDDIYD</sequence>
<dbReference type="InterPro" id="IPR027417">
    <property type="entry name" value="P-loop_NTPase"/>
</dbReference>
<keyword evidence="7" id="KW-1185">Reference proteome</keyword>
<keyword evidence="2" id="KW-0378">Hydrolase</keyword>
<evidence type="ECO:0000313" key="7">
    <source>
        <dbReference type="Proteomes" id="UP001465668"/>
    </source>
</evidence>
<dbReference type="Gene3D" id="3.40.50.300">
    <property type="entry name" value="P-loop containing nucleotide triphosphate hydrolases"/>
    <property type="match status" value="1"/>
</dbReference>
<dbReference type="CDD" id="cd18793">
    <property type="entry name" value="SF2_C_SNF"/>
    <property type="match status" value="1"/>
</dbReference>
<dbReference type="EMBL" id="JARVKM010000045">
    <property type="protein sequence ID" value="KAK9773977.1"/>
    <property type="molecule type" value="Genomic_DNA"/>
</dbReference>
<feature type="domain" description="Helicase ATP-binding" evidence="5">
    <location>
        <begin position="340"/>
        <end position="657"/>
    </location>
</feature>
<feature type="region of interest" description="Disordered" evidence="4">
    <location>
        <begin position="1096"/>
        <end position="1127"/>
    </location>
</feature>
<dbReference type="InterPro" id="IPR050628">
    <property type="entry name" value="SNF2_RAD54_helicase_TF"/>
</dbReference>
<evidence type="ECO:0000256" key="2">
    <source>
        <dbReference type="ARBA" id="ARBA00022801"/>
    </source>
</evidence>
<evidence type="ECO:0000259" key="5">
    <source>
        <dbReference type="SMART" id="SM00487"/>
    </source>
</evidence>
<dbReference type="Pfam" id="PF00176">
    <property type="entry name" value="SNF2-rel_dom"/>
    <property type="match status" value="1"/>
</dbReference>
<proteinExistence type="predicted"/>
<feature type="compositionally biased region" description="Low complexity" evidence="4">
    <location>
        <begin position="212"/>
        <end position="224"/>
    </location>
</feature>
<gene>
    <name evidence="6" type="ORF">SCAR479_09317</name>
</gene>
<reference evidence="6 7" key="1">
    <citation type="submission" date="2024-02" db="EMBL/GenBank/DDBJ databases">
        <title>First draft genome assembly of two strains of Seiridium cardinale.</title>
        <authorList>
            <person name="Emiliani G."/>
            <person name="Scali E."/>
        </authorList>
    </citation>
    <scope>NUCLEOTIDE SEQUENCE [LARGE SCALE GENOMIC DNA]</scope>
    <source>
        <strain evidence="6 7">BM-138-000479</strain>
    </source>
</reference>
<comment type="caution">
    <text evidence="6">The sequence shown here is derived from an EMBL/GenBank/DDBJ whole genome shotgun (WGS) entry which is preliminary data.</text>
</comment>
<protein>
    <submittedName>
        <fullName evidence="6">SNF2 N-terminal domain-containing protein</fullName>
    </submittedName>
</protein>
<dbReference type="SUPFAM" id="SSF52540">
    <property type="entry name" value="P-loop containing nucleoside triphosphate hydrolases"/>
    <property type="match status" value="2"/>
</dbReference>
<feature type="compositionally biased region" description="Pro residues" evidence="4">
    <location>
        <begin position="192"/>
        <end position="206"/>
    </location>
</feature>
<keyword evidence="1" id="KW-0547">Nucleotide-binding</keyword>